<dbReference type="Pfam" id="PF03551">
    <property type="entry name" value="PadR"/>
    <property type="match status" value="1"/>
</dbReference>
<dbReference type="EMBL" id="JADIKK010000007">
    <property type="protein sequence ID" value="MFK2875745.1"/>
    <property type="molecule type" value="Genomic_DNA"/>
</dbReference>
<protein>
    <submittedName>
        <fullName evidence="3">PadR family transcriptional regulator</fullName>
    </submittedName>
</protein>
<evidence type="ECO:0000313" key="5">
    <source>
        <dbReference type="Proteomes" id="UP001620339"/>
    </source>
</evidence>
<accession>A0ABW8J3L7</accession>
<dbReference type="RefSeq" id="WP_404611804.1">
    <property type="nucleotide sequence ID" value="NZ_JADIKK010000007.1"/>
</dbReference>
<evidence type="ECO:0000313" key="3">
    <source>
        <dbReference type="EMBL" id="MFK2876199.1"/>
    </source>
</evidence>
<dbReference type="EMBL" id="JADIKK010000008">
    <property type="protein sequence ID" value="MFK2876199.1"/>
    <property type="molecule type" value="Genomic_DNA"/>
</dbReference>
<dbReference type="Gene3D" id="1.10.10.10">
    <property type="entry name" value="Winged helix-like DNA-binding domain superfamily/Winged helix DNA-binding domain"/>
    <property type="match status" value="1"/>
</dbReference>
<dbReference type="InterPro" id="IPR036388">
    <property type="entry name" value="WH-like_DNA-bd_sf"/>
</dbReference>
<gene>
    <name evidence="2" type="ORF">ISP25_01490</name>
    <name evidence="3" type="ORF">ISP25_03850</name>
    <name evidence="4" type="ORF">ISP25_22110</name>
</gene>
<evidence type="ECO:0000313" key="2">
    <source>
        <dbReference type="EMBL" id="MFK2875745.1"/>
    </source>
</evidence>
<proteinExistence type="predicted"/>
<dbReference type="EMBL" id="JADIKK010000008">
    <property type="protein sequence ID" value="MFK2879764.1"/>
    <property type="molecule type" value="Genomic_DNA"/>
</dbReference>
<evidence type="ECO:0000313" key="4">
    <source>
        <dbReference type="EMBL" id="MFK2879764.1"/>
    </source>
</evidence>
<sequence length="102" mass="11603">MPQTRTPSIQTRQLLDALLSQRGQWRHGYDLSEQTGLPSGTLYPILMRLSDRGLLDSKWEPSPHQGRPQRKLYRLNAEGVGFAIEHSNPAGKTWRQLSPGRL</sequence>
<reference evidence="3 5" key="1">
    <citation type="submission" date="2020-10" db="EMBL/GenBank/DDBJ databases">
        <title>Phylogeny of dyella-like bacteria.</title>
        <authorList>
            <person name="Fu J."/>
        </authorList>
    </citation>
    <scope>NUCLEOTIDE SEQUENCE [LARGE SCALE GENOMIC DNA]</scope>
    <source>
        <strain evidence="3 5">KACC 19113</strain>
    </source>
</reference>
<name>A0ABW8J3L7_9GAMM</name>
<dbReference type="InterPro" id="IPR005149">
    <property type="entry name" value="Tscrpt_reg_PadR_N"/>
</dbReference>
<dbReference type="InterPro" id="IPR036390">
    <property type="entry name" value="WH_DNA-bd_sf"/>
</dbReference>
<dbReference type="SUPFAM" id="SSF46785">
    <property type="entry name" value="Winged helix' DNA-binding domain"/>
    <property type="match status" value="1"/>
</dbReference>
<organism evidence="3 5">
    <name type="scientific">Rhodanobacter hydrolyticus</name>
    <dbReference type="NCBI Taxonomy" id="2250595"/>
    <lineage>
        <taxon>Bacteria</taxon>
        <taxon>Pseudomonadati</taxon>
        <taxon>Pseudomonadota</taxon>
        <taxon>Gammaproteobacteria</taxon>
        <taxon>Lysobacterales</taxon>
        <taxon>Rhodanobacteraceae</taxon>
        <taxon>Rhodanobacter</taxon>
    </lineage>
</organism>
<dbReference type="Proteomes" id="UP001620339">
    <property type="component" value="Unassembled WGS sequence"/>
</dbReference>
<evidence type="ECO:0000259" key="1">
    <source>
        <dbReference type="Pfam" id="PF03551"/>
    </source>
</evidence>
<comment type="caution">
    <text evidence="3">The sequence shown here is derived from an EMBL/GenBank/DDBJ whole genome shotgun (WGS) entry which is preliminary data.</text>
</comment>
<keyword evidence="5" id="KW-1185">Reference proteome</keyword>
<feature type="domain" description="Transcription regulator PadR N-terminal" evidence="1">
    <location>
        <begin position="24"/>
        <end position="79"/>
    </location>
</feature>